<proteinExistence type="predicted"/>
<comment type="caution">
    <text evidence="1">The sequence shown here is derived from an EMBL/GenBank/DDBJ whole genome shotgun (WGS) entry which is preliminary data.</text>
</comment>
<accession>A0A7X5KL97</accession>
<reference evidence="1 2" key="1">
    <citation type="submission" date="2020-01" db="EMBL/GenBank/DDBJ databases">
        <title>Anaeroalcalibacter tamaniensis gen. nov., sp. nov., moderately halophilic strictly anaerobic fermenter bacterium from mud volcano of Taman peninsula.</title>
        <authorList>
            <person name="Frolova A."/>
            <person name="Merkel A.Y."/>
            <person name="Slobodkin A.I."/>
        </authorList>
    </citation>
    <scope>NUCLEOTIDE SEQUENCE [LARGE SCALE GENOMIC DNA]</scope>
    <source>
        <strain evidence="1 2">F-3ap</strain>
    </source>
</reference>
<organism evidence="1 2">
    <name type="scientific">Anaerotalea alkaliphila</name>
    <dbReference type="NCBI Taxonomy" id="2662126"/>
    <lineage>
        <taxon>Bacteria</taxon>
        <taxon>Bacillati</taxon>
        <taxon>Bacillota</taxon>
        <taxon>Clostridia</taxon>
        <taxon>Eubacteriales</taxon>
        <taxon>Anaerotalea</taxon>
    </lineage>
</organism>
<dbReference type="RefSeq" id="WP_162369200.1">
    <property type="nucleotide sequence ID" value="NZ_JAAEEH010000003.1"/>
</dbReference>
<gene>
    <name evidence="1" type="ORF">GXN74_01735</name>
</gene>
<keyword evidence="2" id="KW-1185">Reference proteome</keyword>
<evidence type="ECO:0000313" key="1">
    <source>
        <dbReference type="EMBL" id="NDL66469.1"/>
    </source>
</evidence>
<sequence length="55" mass="5944">MDHKKLRDGLVAFLATAGPIAAAEIIAVQTAKDEALVEIAGRLGFDTREYERTEA</sequence>
<dbReference type="AlphaFoldDB" id="A0A7X5KL97"/>
<name>A0A7X5KL97_9FIRM</name>
<evidence type="ECO:0000313" key="2">
    <source>
        <dbReference type="Proteomes" id="UP000461585"/>
    </source>
</evidence>
<dbReference type="EMBL" id="JAAEEH010000003">
    <property type="protein sequence ID" value="NDL66469.1"/>
    <property type="molecule type" value="Genomic_DNA"/>
</dbReference>
<protein>
    <submittedName>
        <fullName evidence="1">Uncharacterized protein</fullName>
    </submittedName>
</protein>
<dbReference type="Proteomes" id="UP000461585">
    <property type="component" value="Unassembled WGS sequence"/>
</dbReference>